<dbReference type="PANTHER" id="PTHR43416">
    <property type="entry name" value="DIHYDROLIPOYLLYSINE-RESIDUE SUCCINYLTRANSFERASE COMPONENT OF 2-OXOGLUTARATE DEHYDROGENASE COMPLEX, MITOCHONDRIAL-RELATED"/>
    <property type="match status" value="1"/>
</dbReference>
<evidence type="ECO:0000256" key="3">
    <source>
        <dbReference type="ARBA" id="ARBA00007317"/>
    </source>
</evidence>
<evidence type="ECO:0000313" key="11">
    <source>
        <dbReference type="EMBL" id="EQD57662.1"/>
    </source>
</evidence>
<keyword evidence="5" id="KW-0816">Tricarboxylic acid cycle</keyword>
<proteinExistence type="inferred from homology"/>
<comment type="cofactor">
    <cofactor evidence="1">
        <name>(R)-lipoate</name>
        <dbReference type="ChEBI" id="CHEBI:83088"/>
    </cofactor>
</comment>
<keyword evidence="6 11" id="KW-0808">Transferase</keyword>
<keyword evidence="8" id="KW-0012">Acyltransferase</keyword>
<evidence type="ECO:0000256" key="6">
    <source>
        <dbReference type="ARBA" id="ARBA00022679"/>
    </source>
</evidence>
<evidence type="ECO:0000256" key="5">
    <source>
        <dbReference type="ARBA" id="ARBA00022532"/>
    </source>
</evidence>
<feature type="non-terminal residue" evidence="11">
    <location>
        <position position="1"/>
    </location>
</feature>
<dbReference type="PANTHER" id="PTHR43416:SF5">
    <property type="entry name" value="DIHYDROLIPOYLLYSINE-RESIDUE SUCCINYLTRANSFERASE COMPONENT OF 2-OXOGLUTARATE DEHYDROGENASE COMPLEX, MITOCHONDRIAL"/>
    <property type="match status" value="1"/>
</dbReference>
<sequence length="170" mass="18477">SFFVKAAILALLRFPVVNASIEGSDIVYHDFWDIGIAVSSKRGLVVPVVRDADQLSFAEIETRIARFAEKARSGALELSDLEGGTFTITNGGVFGSLVSTPIINPPQSAILGMHKIQDRPVAQAGQVVIRPMMYLALTYDHRLVDGQEAVQFLVAVKASLEDPDRLLLDL</sequence>
<evidence type="ECO:0000256" key="9">
    <source>
        <dbReference type="ARBA" id="ARBA00032406"/>
    </source>
</evidence>
<dbReference type="Gene3D" id="3.30.559.10">
    <property type="entry name" value="Chloramphenicol acetyltransferase-like domain"/>
    <property type="match status" value="1"/>
</dbReference>
<dbReference type="SUPFAM" id="SSF52777">
    <property type="entry name" value="CoA-dependent acyltransferases"/>
    <property type="match status" value="1"/>
</dbReference>
<reference evidence="11" key="1">
    <citation type="submission" date="2013-08" db="EMBL/GenBank/DDBJ databases">
        <authorList>
            <person name="Mendez C."/>
            <person name="Richter M."/>
            <person name="Ferrer M."/>
            <person name="Sanchez J."/>
        </authorList>
    </citation>
    <scope>NUCLEOTIDE SEQUENCE</scope>
</reference>
<evidence type="ECO:0000259" key="10">
    <source>
        <dbReference type="Pfam" id="PF00198"/>
    </source>
</evidence>
<reference evidence="11" key="2">
    <citation type="journal article" date="2014" name="ISME J.">
        <title>Microbial stratification in low pH oxic and suboxic macroscopic growths along an acid mine drainage.</title>
        <authorList>
            <person name="Mendez-Garcia C."/>
            <person name="Mesa V."/>
            <person name="Sprenger R.R."/>
            <person name="Richter M."/>
            <person name="Diez M.S."/>
            <person name="Solano J."/>
            <person name="Bargiela R."/>
            <person name="Golyshina O.V."/>
            <person name="Manteca A."/>
            <person name="Ramos J.L."/>
            <person name="Gallego J.R."/>
            <person name="Llorente I."/>
            <person name="Martins Dos Santos V.A."/>
            <person name="Jensen O.N."/>
            <person name="Pelaez A.I."/>
            <person name="Sanchez J."/>
            <person name="Ferrer M."/>
        </authorList>
    </citation>
    <scope>NUCLEOTIDE SEQUENCE</scope>
</reference>
<dbReference type="InterPro" id="IPR023213">
    <property type="entry name" value="CAT-like_dom_sf"/>
</dbReference>
<dbReference type="GO" id="GO:0004149">
    <property type="term" value="F:dihydrolipoyllysine-residue succinyltransferase activity"/>
    <property type="evidence" value="ECO:0007669"/>
    <property type="project" value="UniProtKB-EC"/>
</dbReference>
<dbReference type="AlphaFoldDB" id="T1AK11"/>
<dbReference type="EMBL" id="AUZZ01003178">
    <property type="protein sequence ID" value="EQD57662.1"/>
    <property type="molecule type" value="Genomic_DNA"/>
</dbReference>
<keyword evidence="7" id="KW-0450">Lipoyl</keyword>
<dbReference type="InterPro" id="IPR001078">
    <property type="entry name" value="2-oxoacid_DH_actylTfrase"/>
</dbReference>
<dbReference type="Pfam" id="PF00198">
    <property type="entry name" value="2-oxoacid_dh"/>
    <property type="match status" value="1"/>
</dbReference>
<gene>
    <name evidence="11" type="ORF">B2A_04697</name>
</gene>
<evidence type="ECO:0000256" key="4">
    <source>
        <dbReference type="ARBA" id="ARBA00012945"/>
    </source>
</evidence>
<name>T1AK11_9ZZZZ</name>
<protein>
    <recommendedName>
        <fullName evidence="4">dihydrolipoyllysine-residue succinyltransferase</fullName>
        <ecNumber evidence="4">2.3.1.61</ecNumber>
    </recommendedName>
    <alternativeName>
        <fullName evidence="9">2-oxoglutarate dehydrogenase complex component E2</fullName>
    </alternativeName>
</protein>
<comment type="caution">
    <text evidence="11">The sequence shown here is derived from an EMBL/GenBank/DDBJ whole genome shotgun (WGS) entry which is preliminary data.</text>
</comment>
<dbReference type="GO" id="GO:0005829">
    <property type="term" value="C:cytosol"/>
    <property type="evidence" value="ECO:0007669"/>
    <property type="project" value="TreeGrafter"/>
</dbReference>
<evidence type="ECO:0000256" key="1">
    <source>
        <dbReference type="ARBA" id="ARBA00001938"/>
    </source>
</evidence>
<dbReference type="EC" id="2.3.1.61" evidence="4"/>
<comment type="pathway">
    <text evidence="2">Amino-acid degradation; L-lysine degradation via saccharopine pathway; glutaryl-CoA from L-lysine: step 6/6.</text>
</comment>
<accession>T1AK11</accession>
<dbReference type="GO" id="GO:0006099">
    <property type="term" value="P:tricarboxylic acid cycle"/>
    <property type="evidence" value="ECO:0007669"/>
    <property type="project" value="UniProtKB-KW"/>
</dbReference>
<evidence type="ECO:0000256" key="8">
    <source>
        <dbReference type="ARBA" id="ARBA00023315"/>
    </source>
</evidence>
<evidence type="ECO:0000256" key="2">
    <source>
        <dbReference type="ARBA" id="ARBA00005145"/>
    </source>
</evidence>
<organism evidence="11">
    <name type="scientific">mine drainage metagenome</name>
    <dbReference type="NCBI Taxonomy" id="410659"/>
    <lineage>
        <taxon>unclassified sequences</taxon>
        <taxon>metagenomes</taxon>
        <taxon>ecological metagenomes</taxon>
    </lineage>
</organism>
<feature type="domain" description="2-oxoacid dehydrogenase acyltransferase catalytic" evidence="10">
    <location>
        <begin position="2"/>
        <end position="168"/>
    </location>
</feature>
<dbReference type="InterPro" id="IPR050537">
    <property type="entry name" value="2-oxoacid_dehydrogenase"/>
</dbReference>
<comment type="similarity">
    <text evidence="3">Belongs to the 2-oxoacid dehydrogenase family.</text>
</comment>
<evidence type="ECO:0000256" key="7">
    <source>
        <dbReference type="ARBA" id="ARBA00022823"/>
    </source>
</evidence>